<keyword evidence="1" id="KW-0472">Membrane</keyword>
<dbReference type="SUPFAM" id="SSF82171">
    <property type="entry name" value="DPP6 N-terminal domain-like"/>
    <property type="match status" value="1"/>
</dbReference>
<protein>
    <recommendedName>
        <fullName evidence="4">PEGA domain-containing protein</fullName>
    </recommendedName>
</protein>
<comment type="caution">
    <text evidence="2">The sequence shown here is derived from an EMBL/GenBank/DDBJ whole genome shotgun (WGS) entry which is preliminary data.</text>
</comment>
<organism evidence="2 3">
    <name type="scientific">Candidatus Nealsonbacteria bacterium CG_4_10_14_0_8_um_filter_35_10</name>
    <dbReference type="NCBI Taxonomy" id="1974683"/>
    <lineage>
        <taxon>Bacteria</taxon>
        <taxon>Candidatus Nealsoniibacteriota</taxon>
    </lineage>
</organism>
<evidence type="ECO:0000256" key="1">
    <source>
        <dbReference type="SAM" id="Phobius"/>
    </source>
</evidence>
<name>A0A2M7R8F5_9BACT</name>
<feature type="non-terminal residue" evidence="2">
    <location>
        <position position="1"/>
    </location>
</feature>
<feature type="transmembrane region" description="Helical" evidence="1">
    <location>
        <begin position="16"/>
        <end position="37"/>
    </location>
</feature>
<gene>
    <name evidence="2" type="ORF">COY72_00690</name>
</gene>
<proteinExistence type="predicted"/>
<evidence type="ECO:0000313" key="2">
    <source>
        <dbReference type="EMBL" id="PIY90955.1"/>
    </source>
</evidence>
<sequence length="455" mass="53617">KLKYNDFKMTKRVRTILFSICAILFLLIAPTITLYSMGYRIDFDSKKIVQTGGFYFKVLPKNVQILIDGKIKKKTDVFFGSILIKNLLPKEYKVKIEKEGYFPWEKNLKIEERVVTEAKNIVLIPEKTRFEIFANEVENFFFSPDEKKFVLKDKEGLKLFDIERKIKNYPIETESEGKIEEIVFSPDSQKILLKIDSKFKLLDLTKFPPSSTNLDFLNPEIKEIAFHPKDSAKIFFLKNGEIFEADIEKKETVLFEKDISTYKISAGFIYCLDNTGFLFKTDFSQKIKEKVNEKVFPIKEGANYQIEIFGNFIFLKDGETLYLFDLDSSSFEKFFEPVKSLKVSPDLKKVVYFNDHEIWLLFLENSFDQPWKKAKEKVFLTRFSEKIGDLFWFTAHYLIFNTNSKIKIVEIDDRDGLNIYELAEYKEPKIFFNDFNKKIYLLSEGKFLVSEKLLP</sequence>
<keyword evidence="1" id="KW-1133">Transmembrane helix</keyword>
<dbReference type="Proteomes" id="UP000230055">
    <property type="component" value="Unassembled WGS sequence"/>
</dbReference>
<dbReference type="AlphaFoldDB" id="A0A2M7R8F5"/>
<reference evidence="3" key="1">
    <citation type="submission" date="2017-09" db="EMBL/GenBank/DDBJ databases">
        <title>Depth-based differentiation of microbial function through sediment-hosted aquifers and enrichment of novel symbionts in the deep terrestrial subsurface.</title>
        <authorList>
            <person name="Probst A.J."/>
            <person name="Ladd B."/>
            <person name="Jarett J.K."/>
            <person name="Geller-Mcgrath D.E."/>
            <person name="Sieber C.M.K."/>
            <person name="Emerson J.B."/>
            <person name="Anantharaman K."/>
            <person name="Thomas B.C."/>
            <person name="Malmstrom R."/>
            <person name="Stieglmeier M."/>
            <person name="Klingl A."/>
            <person name="Woyke T."/>
            <person name="Ryan C.M."/>
            <person name="Banfield J.F."/>
        </authorList>
    </citation>
    <scope>NUCLEOTIDE SEQUENCE [LARGE SCALE GENOMIC DNA]</scope>
</reference>
<keyword evidence="1" id="KW-0812">Transmembrane</keyword>
<accession>A0A2M7R8F5</accession>
<evidence type="ECO:0000313" key="3">
    <source>
        <dbReference type="Proteomes" id="UP000230055"/>
    </source>
</evidence>
<dbReference type="EMBL" id="PFLX01000017">
    <property type="protein sequence ID" value="PIY90955.1"/>
    <property type="molecule type" value="Genomic_DNA"/>
</dbReference>
<evidence type="ECO:0008006" key="4">
    <source>
        <dbReference type="Google" id="ProtNLM"/>
    </source>
</evidence>